<dbReference type="EMBL" id="PDXB01000064">
    <property type="protein sequence ID" value="RYN17056.1"/>
    <property type="molecule type" value="Genomic_DNA"/>
</dbReference>
<evidence type="ECO:0000313" key="2">
    <source>
        <dbReference type="EMBL" id="RYN17056.1"/>
    </source>
</evidence>
<proteinExistence type="predicted"/>
<accession>A0A4Q4M0L0</accession>
<name>A0A4Q4M0L0_9PLEO</name>
<sequence>MSSRASQHQAHPLWAVNSVVTQVPAIQISDPFVDVPRPPPQPSDDAIIQNTTNIGTMFGT</sequence>
<comment type="caution">
    <text evidence="3">The sequence shown here is derived from an EMBL/GenBank/DDBJ whole genome shotgun (WGS) entry which is preliminary data.</text>
</comment>
<dbReference type="AlphaFoldDB" id="A0A4Q4M0L0"/>
<reference evidence="2" key="1">
    <citation type="submission" date="2017-10" db="EMBL/GenBank/DDBJ databases">
        <authorList>
            <person name="Armitage A.D."/>
            <person name="Barbara D.J."/>
            <person name="Woodhall J.W."/>
            <person name="Sreenivasaprasad S."/>
            <person name="Lane C.R."/>
            <person name="Clarkson J.P."/>
            <person name="Harrison R.J."/>
        </authorList>
    </citation>
    <scope>NUCLEOTIDE SEQUENCE</scope>
    <source>
        <strain evidence="2">FERA 1164</strain>
    </source>
</reference>
<dbReference type="EMBL" id="PDXA01000065">
    <property type="protein sequence ID" value="RYN35544.1"/>
    <property type="molecule type" value="Genomic_DNA"/>
</dbReference>
<dbReference type="Proteomes" id="UP000292340">
    <property type="component" value="Unassembled WGS sequence"/>
</dbReference>
<gene>
    <name evidence="3" type="ORF">AA0114_g11719</name>
    <name evidence="2" type="ORF">AA0115_g11993</name>
</gene>
<organism evidence="3 4">
    <name type="scientific">Alternaria tenuissima</name>
    <dbReference type="NCBI Taxonomy" id="119927"/>
    <lineage>
        <taxon>Eukaryota</taxon>
        <taxon>Fungi</taxon>
        <taxon>Dikarya</taxon>
        <taxon>Ascomycota</taxon>
        <taxon>Pezizomycotina</taxon>
        <taxon>Dothideomycetes</taxon>
        <taxon>Pleosporomycetidae</taxon>
        <taxon>Pleosporales</taxon>
        <taxon>Pleosporineae</taxon>
        <taxon>Pleosporaceae</taxon>
        <taxon>Alternaria</taxon>
        <taxon>Alternaria sect. Alternaria</taxon>
        <taxon>Alternaria alternata complex</taxon>
    </lineage>
</organism>
<reference evidence="2 4" key="2">
    <citation type="journal article" date="2019" name="bioRxiv">
        <title>Genomics, evolutionary history and diagnostics of the Alternaria alternata species group including apple and Asian pear pathotypes.</title>
        <authorList>
            <person name="Armitage A.D."/>
            <person name="Cockerton H.M."/>
            <person name="Sreenivasaprasad S."/>
            <person name="Woodhall J.W."/>
            <person name="Lane C.R."/>
            <person name="Harrison R.J."/>
            <person name="Clarkson J.P."/>
        </authorList>
    </citation>
    <scope>NUCLEOTIDE SEQUENCE [LARGE SCALE GENOMIC DNA]</scope>
    <source>
        <strain evidence="4">FERA 1082</strain>
        <strain evidence="2">FERA 1164</strain>
    </source>
</reference>
<protein>
    <submittedName>
        <fullName evidence="3">Uncharacterized protein</fullName>
    </submittedName>
</protein>
<evidence type="ECO:0000313" key="4">
    <source>
        <dbReference type="Proteomes" id="UP000292402"/>
    </source>
</evidence>
<dbReference type="Proteomes" id="UP000292402">
    <property type="component" value="Unassembled WGS sequence"/>
</dbReference>
<evidence type="ECO:0000313" key="3">
    <source>
        <dbReference type="EMBL" id="RYN35544.1"/>
    </source>
</evidence>
<reference evidence="3" key="3">
    <citation type="journal article" date="2019" name="J. ISSAAS">
        <title>Genomics, evolutionary history and diagnostics of the Alternaria alternata species group including apple and Asian pear pathotypes.</title>
        <authorList>
            <person name="Armitage A.D."/>
            <person name="Cockerton H.M."/>
            <person name="Sreenivasaprasad S."/>
            <person name="Woodhall J."/>
            <person name="Lane C."/>
            <person name="Harrison R.J."/>
            <person name="Clarkson J.P."/>
        </authorList>
    </citation>
    <scope>NUCLEOTIDE SEQUENCE</scope>
    <source>
        <strain evidence="3">FERA 1082</strain>
    </source>
</reference>
<evidence type="ECO:0000256" key="1">
    <source>
        <dbReference type="SAM" id="MobiDB-lite"/>
    </source>
</evidence>
<feature type="region of interest" description="Disordered" evidence="1">
    <location>
        <begin position="31"/>
        <end position="60"/>
    </location>
</feature>
<feature type="compositionally biased region" description="Polar residues" evidence="1">
    <location>
        <begin position="48"/>
        <end position="60"/>
    </location>
</feature>